<dbReference type="EMBL" id="JAHKKG010000001">
    <property type="protein sequence ID" value="MBU2662692.1"/>
    <property type="molecule type" value="Genomic_DNA"/>
</dbReference>
<dbReference type="RefSeq" id="WP_215784612.1">
    <property type="nucleotide sequence ID" value="NZ_JAHKKG010000001.1"/>
</dbReference>
<name>A0ABS5YH57_9ACTN</name>
<dbReference type="Proteomes" id="UP001519654">
    <property type="component" value="Unassembled WGS sequence"/>
</dbReference>
<keyword evidence="1" id="KW-1133">Transmembrane helix</keyword>
<keyword evidence="1" id="KW-0812">Transmembrane</keyword>
<proteinExistence type="predicted"/>
<organism evidence="2 3">
    <name type="scientific">Paractinoplanes bogorensis</name>
    <dbReference type="NCBI Taxonomy" id="1610840"/>
    <lineage>
        <taxon>Bacteria</taxon>
        <taxon>Bacillati</taxon>
        <taxon>Actinomycetota</taxon>
        <taxon>Actinomycetes</taxon>
        <taxon>Micromonosporales</taxon>
        <taxon>Micromonosporaceae</taxon>
        <taxon>Paractinoplanes</taxon>
    </lineage>
</organism>
<evidence type="ECO:0000313" key="2">
    <source>
        <dbReference type="EMBL" id="MBU2662692.1"/>
    </source>
</evidence>
<accession>A0ABS5YH57</accession>
<feature type="transmembrane region" description="Helical" evidence="1">
    <location>
        <begin position="206"/>
        <end position="227"/>
    </location>
</feature>
<feature type="transmembrane region" description="Helical" evidence="1">
    <location>
        <begin position="38"/>
        <end position="64"/>
    </location>
</feature>
<feature type="transmembrane region" description="Helical" evidence="1">
    <location>
        <begin position="239"/>
        <end position="255"/>
    </location>
</feature>
<gene>
    <name evidence="2" type="ORF">KOI35_04155</name>
</gene>
<comment type="caution">
    <text evidence="2">The sequence shown here is derived from an EMBL/GenBank/DDBJ whole genome shotgun (WGS) entry which is preliminary data.</text>
</comment>
<evidence type="ECO:0000256" key="1">
    <source>
        <dbReference type="SAM" id="Phobius"/>
    </source>
</evidence>
<feature type="transmembrane region" description="Helical" evidence="1">
    <location>
        <begin position="101"/>
        <end position="123"/>
    </location>
</feature>
<feature type="transmembrane region" description="Helical" evidence="1">
    <location>
        <begin position="76"/>
        <end position="95"/>
    </location>
</feature>
<keyword evidence="1" id="KW-0472">Membrane</keyword>
<evidence type="ECO:0000313" key="3">
    <source>
        <dbReference type="Proteomes" id="UP001519654"/>
    </source>
</evidence>
<reference evidence="2 3" key="1">
    <citation type="submission" date="2021-06" db="EMBL/GenBank/DDBJ databases">
        <title>Actinoplanes lichenicola sp. nov., and Actinoplanes ovalisporus sp. nov., isolated from lichen in Thailand.</title>
        <authorList>
            <person name="Saeng-In P."/>
            <person name="Kanchanasin P."/>
            <person name="Yuki M."/>
            <person name="Kudo T."/>
            <person name="Ohkuma M."/>
            <person name="Phongsopitanun W."/>
            <person name="Tanasupawat S."/>
        </authorList>
    </citation>
    <scope>NUCLEOTIDE SEQUENCE [LARGE SCALE GENOMIC DNA]</scope>
    <source>
        <strain evidence="2 3">NBRC 110975</strain>
    </source>
</reference>
<feature type="transmembrane region" description="Helical" evidence="1">
    <location>
        <begin position="151"/>
        <end position="172"/>
    </location>
</feature>
<feature type="transmembrane region" description="Helical" evidence="1">
    <location>
        <begin position="12"/>
        <end position="32"/>
    </location>
</feature>
<feature type="transmembrane region" description="Helical" evidence="1">
    <location>
        <begin position="178"/>
        <end position="199"/>
    </location>
</feature>
<protein>
    <submittedName>
        <fullName evidence="2">Uncharacterized protein</fullName>
    </submittedName>
</protein>
<sequence length="682" mass="72028">MADHERPRRPGAAVALLLIAAPAAVLGPLLVIDQVATIRAPLLVSGLALCLVAIFGVAWASQIFWPGPQARLRTDVITFLVLEAGIIALATAWLAHNQVLAGSLSTGVALLVPVAAAAVVASATRRSGVGALFALMRYGPSSRSRTARFRLYWVCVAAFESAAISAAVASGLRDRPAVLWTLIAVAALPLFIALGRVGFRSGDNTVPWPYGLAGVVVPTVSAMAVLVSNSPDWAAKKPGSAIAVTVGVAVVVAGLQRPLLGWLATGPVSVDEWIALGRAEVDRQMRAKRARADSPPTRTPSIPVPARRGGFARPLWTPAVSAALTDVIERTGLSLGTVWPRIELVLPPDVRTRLRRADRSIAARRVVTAAAVNTALACLVTLILTGFATLLALSAALALLGLASAFLADLSDRVSDMYDQRAEAVEIYRFDLARKLHVPIPRDPEAFIAAAGLLSGVDSPTELVPSEEPADDSAVRKATQSLVAELERLRAQQFPARRIDPPELSPEQLAGLADRVAQRAAEPVAEILSERLEPLVRQSIEDAVTGPPLVDFTGFMALDLADGSGRAGEVIRARAGGVLGMRFSVVRDGAPRDAFLITEPIEIEGGRAEPLAEFEAVADSPTLRPQPGRETLIVEQAAEAVFVFAVPERPGTHQIWFQLYQGGRLIQAVAVDVEAEPASVGE</sequence>
<keyword evidence="3" id="KW-1185">Reference proteome</keyword>